<dbReference type="GO" id="GO:0016740">
    <property type="term" value="F:transferase activity"/>
    <property type="evidence" value="ECO:0007669"/>
    <property type="project" value="UniProtKB-KW"/>
</dbReference>
<reference evidence="3 4" key="1">
    <citation type="submission" date="2019-06" db="EMBL/GenBank/DDBJ databases">
        <title>Description of Kitasatospora acidophila sp. nov. isolated from pine grove soil, and reclassification of Streptomyces novaecaesareae to Kitasatospora novaeceasareae comb. nov.</title>
        <authorList>
            <person name="Kim M.J."/>
        </authorList>
    </citation>
    <scope>NUCLEOTIDE SEQUENCE [LARGE SCALE GENOMIC DNA]</scope>
    <source>
        <strain evidence="3 4">MMS16-CNU292</strain>
    </source>
</reference>
<protein>
    <submittedName>
        <fullName evidence="3">GNAT family N-acetyltransferase</fullName>
    </submittedName>
</protein>
<gene>
    <name evidence="3" type="ORF">E6W39_34370</name>
</gene>
<feature type="domain" description="BioF2-like acetyltransferase" evidence="2">
    <location>
        <begin position="209"/>
        <end position="354"/>
    </location>
</feature>
<comment type="caution">
    <text evidence="3">The sequence shown here is derived from an EMBL/GenBank/DDBJ whole genome shotgun (WGS) entry which is preliminary data.</text>
</comment>
<keyword evidence="4" id="KW-1185">Reference proteome</keyword>
<organism evidence="3 4">
    <name type="scientific">Kitasatospora acidiphila</name>
    <dbReference type="NCBI Taxonomy" id="2567942"/>
    <lineage>
        <taxon>Bacteria</taxon>
        <taxon>Bacillati</taxon>
        <taxon>Actinomycetota</taxon>
        <taxon>Actinomycetes</taxon>
        <taxon>Kitasatosporales</taxon>
        <taxon>Streptomycetaceae</taxon>
        <taxon>Kitasatospora</taxon>
    </lineage>
</organism>
<dbReference type="OrthoDB" id="9808976at2"/>
<dbReference type="SUPFAM" id="SSF55729">
    <property type="entry name" value="Acyl-CoA N-acyltransferases (Nat)"/>
    <property type="match status" value="1"/>
</dbReference>
<evidence type="ECO:0000256" key="1">
    <source>
        <dbReference type="SAM" id="MobiDB-lite"/>
    </source>
</evidence>
<dbReference type="Pfam" id="PF13480">
    <property type="entry name" value="Acetyltransf_6"/>
    <property type="match status" value="1"/>
</dbReference>
<feature type="compositionally biased region" description="Basic and acidic residues" evidence="1">
    <location>
        <begin position="435"/>
        <end position="447"/>
    </location>
</feature>
<dbReference type="RefSeq" id="WP_141636802.1">
    <property type="nucleotide sequence ID" value="NZ_VIGB01000003.1"/>
</dbReference>
<evidence type="ECO:0000259" key="2">
    <source>
        <dbReference type="Pfam" id="PF13480"/>
    </source>
</evidence>
<feature type="region of interest" description="Disordered" evidence="1">
    <location>
        <begin position="401"/>
        <end position="447"/>
    </location>
</feature>
<keyword evidence="3" id="KW-0808">Transferase</keyword>
<sequence length="447" mass="48963">MRLHVTDVTGERTGAWEGRPRGGHGERREGELTVRRIGDFAGLAALREPWRALHQRVNSRNPYAAPEWSEVWARHFSSERELNVLAVERGPELVGVAPCYLRRFGPALRTVHLLGAGRHDELTELPAVLCATQDARTVLRAVVRHWCGRSAEWDWLDLPLGAEQGWLEPEWLSGPVALRGLIRHRTTRPSVVLPLPASVEALRPGLKRNVKESVRRGRNRLNRSGREWTVTTHRSPSQVARALPWLAELHAARAQLAGRRRHGDVLADPRHRDFLAEVLPLLAEQGRAEILTLDVEDRPVAALLVLHAPGAGYLGVSGVDPDWWSVSPVTLLQLTAAENAVRYGRGEFNLSLGPDVAKLRWSEQIVQHPEFTVCGPSTRSRAGYTAYAAAAAVAGVRREAARHRIRGESTNSTATNSAGTNSAGTDGKGVSGKGTDSKGKEGIHGGQ</sequence>
<dbReference type="AlphaFoldDB" id="A0A540WBF6"/>
<dbReference type="EMBL" id="VIGB01000003">
    <property type="protein sequence ID" value="TQF06370.1"/>
    <property type="molecule type" value="Genomic_DNA"/>
</dbReference>
<dbReference type="InterPro" id="IPR038740">
    <property type="entry name" value="BioF2-like_GNAT_dom"/>
</dbReference>
<accession>A0A540WBF6</accession>
<evidence type="ECO:0000313" key="4">
    <source>
        <dbReference type="Proteomes" id="UP000319103"/>
    </source>
</evidence>
<name>A0A540WBF6_9ACTN</name>
<proteinExistence type="predicted"/>
<feature type="region of interest" description="Disordered" evidence="1">
    <location>
        <begin position="1"/>
        <end position="29"/>
    </location>
</feature>
<feature type="compositionally biased region" description="Low complexity" evidence="1">
    <location>
        <begin position="409"/>
        <end position="425"/>
    </location>
</feature>
<dbReference type="Proteomes" id="UP000319103">
    <property type="component" value="Unassembled WGS sequence"/>
</dbReference>
<feature type="compositionally biased region" description="Basic and acidic residues" evidence="1">
    <location>
        <begin position="18"/>
        <end position="29"/>
    </location>
</feature>
<dbReference type="InterPro" id="IPR016181">
    <property type="entry name" value="Acyl_CoA_acyltransferase"/>
</dbReference>
<dbReference type="Gene3D" id="3.40.630.30">
    <property type="match status" value="1"/>
</dbReference>
<evidence type="ECO:0000313" key="3">
    <source>
        <dbReference type="EMBL" id="TQF06370.1"/>
    </source>
</evidence>